<evidence type="ECO:0000313" key="3">
    <source>
        <dbReference type="Proteomes" id="UP000290289"/>
    </source>
</evidence>
<organism evidence="2 3">
    <name type="scientific">Malus domestica</name>
    <name type="common">Apple</name>
    <name type="synonym">Pyrus malus</name>
    <dbReference type="NCBI Taxonomy" id="3750"/>
    <lineage>
        <taxon>Eukaryota</taxon>
        <taxon>Viridiplantae</taxon>
        <taxon>Streptophyta</taxon>
        <taxon>Embryophyta</taxon>
        <taxon>Tracheophyta</taxon>
        <taxon>Spermatophyta</taxon>
        <taxon>Magnoliopsida</taxon>
        <taxon>eudicotyledons</taxon>
        <taxon>Gunneridae</taxon>
        <taxon>Pentapetalae</taxon>
        <taxon>rosids</taxon>
        <taxon>fabids</taxon>
        <taxon>Rosales</taxon>
        <taxon>Rosaceae</taxon>
        <taxon>Amygdaloideae</taxon>
        <taxon>Maleae</taxon>
        <taxon>Malus</taxon>
    </lineage>
</organism>
<protein>
    <submittedName>
        <fullName evidence="2">Uncharacterized protein</fullName>
    </submittedName>
</protein>
<feature type="region of interest" description="Disordered" evidence="1">
    <location>
        <begin position="27"/>
        <end position="64"/>
    </location>
</feature>
<accession>A0A498I4V2</accession>
<evidence type="ECO:0000313" key="2">
    <source>
        <dbReference type="EMBL" id="RXH78526.1"/>
    </source>
</evidence>
<dbReference type="Proteomes" id="UP000290289">
    <property type="component" value="Chromosome 13"/>
</dbReference>
<gene>
    <name evidence="2" type="ORF">DVH24_002044</name>
</gene>
<keyword evidence="3" id="KW-1185">Reference proteome</keyword>
<sequence length="97" mass="11448">MYSSRRVHKQFVEQQKRLLAQQEELINLEEGGGGDEAFTMEEDSDDDHRRQRASHSRRVTEAVGQIAKPRRAANFDRKKERRGKDLLEDYFIPNNFI</sequence>
<comment type="caution">
    <text evidence="2">The sequence shown here is derived from an EMBL/GenBank/DDBJ whole genome shotgun (WGS) entry which is preliminary data.</text>
</comment>
<dbReference type="EMBL" id="RDQH01000339">
    <property type="protein sequence ID" value="RXH78526.1"/>
    <property type="molecule type" value="Genomic_DNA"/>
</dbReference>
<reference evidence="2 3" key="1">
    <citation type="submission" date="2018-10" db="EMBL/GenBank/DDBJ databases">
        <title>A high-quality apple genome assembly.</title>
        <authorList>
            <person name="Hu J."/>
        </authorList>
    </citation>
    <scope>NUCLEOTIDE SEQUENCE [LARGE SCALE GENOMIC DNA]</scope>
    <source>
        <strain evidence="3">cv. HFTH1</strain>
        <tissue evidence="2">Young leaf</tissue>
    </source>
</reference>
<dbReference type="AlphaFoldDB" id="A0A498I4V2"/>
<proteinExistence type="predicted"/>
<name>A0A498I4V2_MALDO</name>
<evidence type="ECO:0000256" key="1">
    <source>
        <dbReference type="SAM" id="MobiDB-lite"/>
    </source>
</evidence>